<feature type="domain" description="Thioredoxin-like fold" evidence="9">
    <location>
        <begin position="104"/>
        <end position="227"/>
    </location>
</feature>
<comment type="caution">
    <text evidence="10">The sequence shown here is derived from an EMBL/GenBank/DDBJ whole genome shotgun (WGS) entry which is preliminary data.</text>
</comment>
<dbReference type="RefSeq" id="WP_111749218.1">
    <property type="nucleotide sequence ID" value="NZ_PTPX01000003.1"/>
</dbReference>
<keyword evidence="5" id="KW-1015">Disulfide bond</keyword>
<dbReference type="InterPro" id="IPR018950">
    <property type="entry name" value="DiS-bond_isomerase_DsbC/G_N"/>
</dbReference>
<dbReference type="GO" id="GO:0042597">
    <property type="term" value="C:periplasmic space"/>
    <property type="evidence" value="ECO:0007669"/>
    <property type="project" value="UniProtKB-SubCell"/>
</dbReference>
<evidence type="ECO:0000256" key="7">
    <source>
        <dbReference type="RuleBase" id="RU364038"/>
    </source>
</evidence>
<gene>
    <name evidence="10" type="ORF">C5N92_02020</name>
</gene>
<dbReference type="AlphaFoldDB" id="A0A328C1A1"/>
<evidence type="ECO:0000256" key="6">
    <source>
        <dbReference type="ARBA" id="ARBA00023284"/>
    </source>
</evidence>
<proteinExistence type="inferred from homology"/>
<feature type="chain" id="PRO_5016190673" description="Thiol:disulfide interchange protein" evidence="7">
    <location>
        <begin position="23"/>
        <end position="229"/>
    </location>
</feature>
<dbReference type="InterPro" id="IPR051470">
    <property type="entry name" value="Thiol:disulfide_interchange"/>
</dbReference>
<evidence type="ECO:0000259" key="8">
    <source>
        <dbReference type="Pfam" id="PF10411"/>
    </source>
</evidence>
<evidence type="ECO:0000256" key="4">
    <source>
        <dbReference type="ARBA" id="ARBA00022764"/>
    </source>
</evidence>
<evidence type="ECO:0000313" key="10">
    <source>
        <dbReference type="EMBL" id="RAL19547.1"/>
    </source>
</evidence>
<dbReference type="Pfam" id="PF13098">
    <property type="entry name" value="Thioredoxin_2"/>
    <property type="match status" value="1"/>
</dbReference>
<keyword evidence="6 7" id="KW-0676">Redox-active center</keyword>
<keyword evidence="11" id="KW-1185">Reference proteome</keyword>
<dbReference type="Gene3D" id="3.10.450.70">
    <property type="entry name" value="Disulphide bond isomerase, DsbC/G, N-terminal"/>
    <property type="match status" value="1"/>
</dbReference>
<dbReference type="PANTHER" id="PTHR35272:SF3">
    <property type="entry name" value="THIOL:DISULFIDE INTERCHANGE PROTEIN DSBC"/>
    <property type="match status" value="1"/>
</dbReference>
<evidence type="ECO:0000256" key="2">
    <source>
        <dbReference type="ARBA" id="ARBA00009813"/>
    </source>
</evidence>
<dbReference type="SUPFAM" id="SSF52833">
    <property type="entry name" value="Thioredoxin-like"/>
    <property type="match status" value="1"/>
</dbReference>
<keyword evidence="3 7" id="KW-0732">Signal</keyword>
<dbReference type="InterPro" id="IPR033954">
    <property type="entry name" value="DiS-bond_Isoase_DsbC/G"/>
</dbReference>
<dbReference type="EMBL" id="PTPX01000003">
    <property type="protein sequence ID" value="RAL19547.1"/>
    <property type="molecule type" value="Genomic_DNA"/>
</dbReference>
<keyword evidence="4 7" id="KW-0574">Periplasm</keyword>
<keyword evidence="10" id="KW-0413">Isomerase</keyword>
<dbReference type="SUPFAM" id="SSF54423">
    <property type="entry name" value="DsbC/DsbG N-terminal domain-like"/>
    <property type="match status" value="1"/>
</dbReference>
<dbReference type="Gene3D" id="3.40.30.10">
    <property type="entry name" value="Glutaredoxin"/>
    <property type="match status" value="1"/>
</dbReference>
<dbReference type="InterPro" id="IPR012336">
    <property type="entry name" value="Thioredoxin-like_fold"/>
</dbReference>
<dbReference type="OrthoDB" id="12976at2"/>
<evidence type="ECO:0000256" key="1">
    <source>
        <dbReference type="ARBA" id="ARBA00004418"/>
    </source>
</evidence>
<dbReference type="InterPro" id="IPR036249">
    <property type="entry name" value="Thioredoxin-like_sf"/>
</dbReference>
<comment type="function">
    <text evidence="7">Required for disulfide bond formation in some periplasmic proteins. Acts by transferring its disulfide bond to other proteins and is reduced in the process.</text>
</comment>
<name>A0A328C1A1_9PAST</name>
<accession>A0A328C1A1</accession>
<feature type="signal peptide" evidence="7">
    <location>
        <begin position="1"/>
        <end position="22"/>
    </location>
</feature>
<feature type="domain" description="Disulphide bond isomerase DsbC/G N-terminal" evidence="8">
    <location>
        <begin position="22"/>
        <end position="85"/>
    </location>
</feature>
<dbReference type="GO" id="GO:0016853">
    <property type="term" value="F:isomerase activity"/>
    <property type="evidence" value="ECO:0007669"/>
    <property type="project" value="UniProtKB-KW"/>
</dbReference>
<evidence type="ECO:0000256" key="3">
    <source>
        <dbReference type="ARBA" id="ARBA00022729"/>
    </source>
</evidence>
<organism evidence="10 11">
    <name type="scientific">Glaesserella australis</name>
    <dbReference type="NCBI Taxonomy" id="2094024"/>
    <lineage>
        <taxon>Bacteria</taxon>
        <taxon>Pseudomonadati</taxon>
        <taxon>Pseudomonadota</taxon>
        <taxon>Gammaproteobacteria</taxon>
        <taxon>Pasteurellales</taxon>
        <taxon>Pasteurellaceae</taxon>
        <taxon>Glaesserella</taxon>
    </lineage>
</organism>
<dbReference type="PANTHER" id="PTHR35272">
    <property type="entry name" value="THIOL:DISULFIDE INTERCHANGE PROTEIN DSBC-RELATED"/>
    <property type="match status" value="1"/>
</dbReference>
<evidence type="ECO:0000256" key="5">
    <source>
        <dbReference type="ARBA" id="ARBA00023157"/>
    </source>
</evidence>
<dbReference type="NCBIfam" id="NF008129">
    <property type="entry name" value="PRK10877.1"/>
    <property type="match status" value="1"/>
</dbReference>
<dbReference type="Pfam" id="PF10411">
    <property type="entry name" value="DsbC_N"/>
    <property type="match status" value="1"/>
</dbReference>
<protein>
    <recommendedName>
        <fullName evidence="7">Thiol:disulfide interchange protein</fullName>
    </recommendedName>
</protein>
<comment type="similarity">
    <text evidence="2 7">Belongs to the thioredoxin family. DsbC subfamily.</text>
</comment>
<dbReference type="CDD" id="cd03020">
    <property type="entry name" value="DsbA_DsbC_DsbG"/>
    <property type="match status" value="1"/>
</dbReference>
<dbReference type="PROSITE" id="PS51257">
    <property type="entry name" value="PROKAR_LIPOPROTEIN"/>
    <property type="match status" value="1"/>
</dbReference>
<evidence type="ECO:0000259" key="9">
    <source>
        <dbReference type="Pfam" id="PF13098"/>
    </source>
</evidence>
<comment type="subcellular location">
    <subcellularLocation>
        <location evidence="1 7">Periplasm</location>
    </subcellularLocation>
</comment>
<evidence type="ECO:0000313" key="11">
    <source>
        <dbReference type="Proteomes" id="UP000248689"/>
    </source>
</evidence>
<dbReference type="InterPro" id="IPR009094">
    <property type="entry name" value="DiS-bond_isomerase_DsbC/G_N_sf"/>
</dbReference>
<reference evidence="11" key="1">
    <citation type="submission" date="2018-02" db="EMBL/GenBank/DDBJ databases">
        <title>Glaesserella australis sp. nov., isolated from the lungs of pigs.</title>
        <authorList>
            <person name="Turni C."/>
            <person name="Christensen H."/>
        </authorList>
    </citation>
    <scope>NUCLEOTIDE SEQUENCE [LARGE SCALE GENOMIC DNA]</scope>
    <source>
        <strain evidence="11">HS4635</strain>
    </source>
</reference>
<dbReference type="Proteomes" id="UP000248689">
    <property type="component" value="Unassembled WGS sequence"/>
</dbReference>
<sequence>MTFKQKIFTLSALSLMACSAMANDKLQTTLEKIGATNVKISDSVLPGFKTAVSDQGVVQISQDGRYVIQGQIFEIKDGKVVDVTNRALLAELNALEKEMIIYPAKNEKHVVTIFMDITCHYCQVLHSKIKEYNDLGITIRYLAFPRGGLNNQTAKQMEAIWTEKDPVFALNESEKGNLPKELKTPNIVKKHYELGIKFGVTGTPNIVTQQGELIPGYVEPKELVKMLSE</sequence>